<dbReference type="GO" id="GO:0016282">
    <property type="term" value="C:eukaryotic 43S preinitiation complex"/>
    <property type="evidence" value="ECO:0007669"/>
    <property type="project" value="UniProtKB-UniRule"/>
</dbReference>
<evidence type="ECO:0000313" key="12">
    <source>
        <dbReference type="Proteomes" id="UP000076580"/>
    </source>
</evidence>
<dbReference type="EMBL" id="LAYC01000001">
    <property type="protein sequence ID" value="KYK61692.1"/>
    <property type="molecule type" value="Genomic_DNA"/>
</dbReference>
<dbReference type="InterPro" id="IPR035979">
    <property type="entry name" value="RBD_domain_sf"/>
</dbReference>
<keyword evidence="6 8" id="KW-0694">RNA-binding</keyword>
<comment type="caution">
    <text evidence="11">The sequence shown here is derived from an EMBL/GenBank/DDBJ whole genome shotgun (WGS) entry which is preliminary data.</text>
</comment>
<dbReference type="HAMAP" id="MF_03001">
    <property type="entry name" value="eIF3b"/>
    <property type="match status" value="1"/>
</dbReference>
<protein>
    <recommendedName>
        <fullName evidence="8">Eukaryotic translation initiation factor 3 subunit B</fullName>
        <shortName evidence="8">eIF3b</shortName>
    </recommendedName>
    <alternativeName>
        <fullName evidence="8">Eukaryotic translation initiation factor 3 90 kDa subunit homolog</fullName>
        <shortName evidence="8">eIF3 p90</shortName>
    </alternativeName>
    <alternativeName>
        <fullName evidence="8">Translation initiation factor eIF3, p90 subunit homolog</fullName>
    </alternativeName>
</protein>
<keyword evidence="4" id="KW-0853">WD repeat</keyword>
<evidence type="ECO:0000256" key="2">
    <source>
        <dbReference type="ARBA" id="ARBA00022490"/>
    </source>
</evidence>
<dbReference type="PANTHER" id="PTHR14068">
    <property type="entry name" value="EUKARYOTIC TRANSLATION INITIATION FACTOR 3 EIF3 -RELATED"/>
    <property type="match status" value="1"/>
</dbReference>
<dbReference type="InParanoid" id="A0A151GXD1"/>
<dbReference type="Gene3D" id="2.130.10.10">
    <property type="entry name" value="YVTN repeat-like/Quinoprotein amine dehydrogenase"/>
    <property type="match status" value="1"/>
</dbReference>
<dbReference type="Proteomes" id="UP000076580">
    <property type="component" value="Chromosome 01"/>
</dbReference>
<keyword evidence="2 8" id="KW-0963">Cytoplasm</keyword>
<evidence type="ECO:0000256" key="1">
    <source>
        <dbReference type="ARBA" id="ARBA00004496"/>
    </source>
</evidence>
<gene>
    <name evidence="8" type="primary">PRT1</name>
    <name evidence="11" type="ORF">DCS_02835</name>
</gene>
<dbReference type="FunCoup" id="A0A151GXD1">
    <property type="interactions" value="1256"/>
</dbReference>
<evidence type="ECO:0000256" key="4">
    <source>
        <dbReference type="ARBA" id="ARBA00022574"/>
    </source>
</evidence>
<evidence type="ECO:0000256" key="6">
    <source>
        <dbReference type="ARBA" id="ARBA00022884"/>
    </source>
</evidence>
<dbReference type="InterPro" id="IPR013979">
    <property type="entry name" value="TIF_beta_prop-like"/>
</dbReference>
<dbReference type="GO" id="GO:0005852">
    <property type="term" value="C:eukaryotic translation initiation factor 3 complex"/>
    <property type="evidence" value="ECO:0007669"/>
    <property type="project" value="UniProtKB-UniRule"/>
</dbReference>
<evidence type="ECO:0000256" key="5">
    <source>
        <dbReference type="ARBA" id="ARBA00022737"/>
    </source>
</evidence>
<dbReference type="InterPro" id="IPR000504">
    <property type="entry name" value="RRM_dom"/>
</dbReference>
<evidence type="ECO:0000256" key="9">
    <source>
        <dbReference type="PIRNR" id="PIRNR036424"/>
    </source>
</evidence>
<dbReference type="InterPro" id="IPR011400">
    <property type="entry name" value="EIF3B"/>
</dbReference>
<dbReference type="GO" id="GO:0003743">
    <property type="term" value="F:translation initiation factor activity"/>
    <property type="evidence" value="ECO:0007669"/>
    <property type="project" value="UniProtKB-UniRule"/>
</dbReference>
<evidence type="ECO:0000256" key="3">
    <source>
        <dbReference type="ARBA" id="ARBA00022540"/>
    </source>
</evidence>
<dbReference type="FunFam" id="2.130.10.10:FF:000419">
    <property type="entry name" value="Eukaryotic translation initiation factor 3 subunit B"/>
    <property type="match status" value="1"/>
</dbReference>
<comment type="subcellular location">
    <subcellularLocation>
        <location evidence="1 8 9">Cytoplasm</location>
    </subcellularLocation>
</comment>
<keyword evidence="3 8" id="KW-0396">Initiation factor</keyword>
<comment type="similarity">
    <text evidence="8 9">Belongs to the eIF-3 subunit B family.</text>
</comment>
<dbReference type="SUPFAM" id="SSF54928">
    <property type="entry name" value="RNA-binding domain, RBD"/>
    <property type="match status" value="1"/>
</dbReference>
<evidence type="ECO:0000256" key="8">
    <source>
        <dbReference type="HAMAP-Rule" id="MF_03001"/>
    </source>
</evidence>
<sequence>MAPSFDHLREADLDDDELNEDEIDISDLREKFEVQLEMGYDTFVVIDGLPKVTEEQKPKLIKFLMKKLNTVGRAREDSLHMPMGEDGYSLQFAFVEFSSAAEAAAATRQLDMVPLDKKHTLRVNKMNDIERYGGEGRVDENYQPPHIDEFAEKEHHRWWLKDPAGRGRDQFVMYRGDNVGVYWNNERDQPENVVDRQHWTETFLQWSPLGTYLTSIHAQGVQLWGGQSWSRQARFAHPYVNLVAFSPHENYLVTWSNRPISIPDGGHPALSIDDDGKNYVIWDIATGTPLRSFANLDPPKVEEGKPQPKLQWPAFKWSADDKYVARLTQGSSISVYELPKMNLVDKTSIKIEGVMDFDWAPATPQRDGVKTYEQLICFWTPELGSNPAKVGLMSIPSKEIVRSLNLFSVSDVKLHWQSEAAYLCVKVDRHSKSKKSQATTLEIFRVKEKGVPVEVVDTIKDTVINFAWEPKGDRFAIITTTEPVGATAVPPKTAVAFFCPEKNKGAVAGNFKHLRTLDKKNSNAIYWSPRGRFVVIATIANQQSSDLDFFDLDFEGEKPESDKDLTANLQLMNTADHYGVTDVEWDPSGRFVATWASAWKHSMENGYHIYDFRGEALREEPVEKFKQFQWRPRPPTLLSKDEQKQIRKNLREYSRVFEQEDADRGATADLAVVEARRTILQEWYAWRAEVDQDLAEDRAALGLPSDPHAALLEAKTKEMQGSGADAQADRVIEEIVEDVLEESEEVVA</sequence>
<evidence type="ECO:0000259" key="10">
    <source>
        <dbReference type="PROSITE" id="PS50102"/>
    </source>
</evidence>
<dbReference type="GO" id="GO:0001732">
    <property type="term" value="P:formation of cytoplasmic translation initiation complex"/>
    <property type="evidence" value="ECO:0007669"/>
    <property type="project" value="UniProtKB-UniRule"/>
</dbReference>
<dbReference type="InterPro" id="IPR034363">
    <property type="entry name" value="eIF3B_RRM"/>
</dbReference>
<dbReference type="OrthoDB" id="10250414at2759"/>
<comment type="function">
    <text evidence="9">Component of the eukaryotic translation initiation factor 3 (eIF-3) complex, which is involved in protein synthesis and, together with other initiation factors, stimulates binding of mRNA and methionyl-tRNAi to the 40S ribosome.</text>
</comment>
<dbReference type="GO" id="GO:0033290">
    <property type="term" value="C:eukaryotic 48S preinitiation complex"/>
    <property type="evidence" value="ECO:0007669"/>
    <property type="project" value="UniProtKB-UniRule"/>
</dbReference>
<keyword evidence="12" id="KW-1185">Reference proteome</keyword>
<dbReference type="InterPro" id="IPR012677">
    <property type="entry name" value="Nucleotide-bd_a/b_plait_sf"/>
</dbReference>
<dbReference type="CDD" id="cd12278">
    <property type="entry name" value="RRM_eIF3B"/>
    <property type="match status" value="1"/>
</dbReference>
<dbReference type="PANTHER" id="PTHR14068:SF0">
    <property type="entry name" value="EUKARYOTIC TRANSLATION INITIATION FACTOR 3 SUBUNIT B"/>
    <property type="match status" value="1"/>
</dbReference>
<organism evidence="11 12">
    <name type="scientific">Drechmeria coniospora</name>
    <name type="common">Nematophagous fungus</name>
    <name type="synonym">Meria coniospora</name>
    <dbReference type="NCBI Taxonomy" id="98403"/>
    <lineage>
        <taxon>Eukaryota</taxon>
        <taxon>Fungi</taxon>
        <taxon>Dikarya</taxon>
        <taxon>Ascomycota</taxon>
        <taxon>Pezizomycotina</taxon>
        <taxon>Sordariomycetes</taxon>
        <taxon>Hypocreomycetidae</taxon>
        <taxon>Hypocreales</taxon>
        <taxon>Ophiocordycipitaceae</taxon>
        <taxon>Drechmeria</taxon>
    </lineage>
</organism>
<comment type="function">
    <text evidence="8">RNA-binding component of the eukaryotic translation initiation factor 3 (eIF-3) complex, which is involved in protein synthesis of a specialized repertoire of mRNAs and, together with other initiation factors, stimulates binding of mRNA and methionyl-tRNAi to the 40S ribosome. The eIF-3 complex specifically targets and initiates translation of a subset of mRNAs involved in cell proliferation.</text>
</comment>
<comment type="subunit">
    <text evidence="8 9">Component of the eukaryotic translation initiation factor 3 (eIF-3) complex.</text>
</comment>
<evidence type="ECO:0000256" key="7">
    <source>
        <dbReference type="ARBA" id="ARBA00022917"/>
    </source>
</evidence>
<dbReference type="PROSITE" id="PS50102">
    <property type="entry name" value="RRM"/>
    <property type="match status" value="1"/>
</dbReference>
<keyword evidence="5" id="KW-0677">Repeat</keyword>
<dbReference type="Pfam" id="PF08662">
    <property type="entry name" value="eIF2A"/>
    <property type="match status" value="1"/>
</dbReference>
<dbReference type="GO" id="GO:0003723">
    <property type="term" value="F:RNA binding"/>
    <property type="evidence" value="ECO:0007669"/>
    <property type="project" value="UniProtKB-UniRule"/>
</dbReference>
<accession>A0A151GXD1</accession>
<dbReference type="STRING" id="98403.A0A151GXD1"/>
<dbReference type="GO" id="GO:0031369">
    <property type="term" value="F:translation initiation factor binding"/>
    <property type="evidence" value="ECO:0007669"/>
    <property type="project" value="InterPro"/>
</dbReference>
<name>A0A151GXD1_DRECN</name>
<evidence type="ECO:0000313" key="11">
    <source>
        <dbReference type="EMBL" id="KYK61692.1"/>
    </source>
</evidence>
<dbReference type="Gene3D" id="3.30.70.330">
    <property type="match status" value="1"/>
</dbReference>
<keyword evidence="7 8" id="KW-0648">Protein biosynthesis</keyword>
<proteinExistence type="inferred from homology"/>
<dbReference type="InterPro" id="IPR015943">
    <property type="entry name" value="WD40/YVTN_repeat-like_dom_sf"/>
</dbReference>
<dbReference type="AlphaFoldDB" id="A0A151GXD1"/>
<dbReference type="FunFam" id="3.30.70.330:FF:000235">
    <property type="entry name" value="Eukaryotic translation initiation factor 3 subunit B"/>
    <property type="match status" value="1"/>
</dbReference>
<dbReference type="SUPFAM" id="SSF82171">
    <property type="entry name" value="DPP6 N-terminal domain-like"/>
    <property type="match status" value="1"/>
</dbReference>
<feature type="domain" description="RRM" evidence="10">
    <location>
        <begin position="42"/>
        <end position="128"/>
    </location>
</feature>
<dbReference type="PIRSF" id="PIRSF036424">
    <property type="entry name" value="eIF3b"/>
    <property type="match status" value="1"/>
</dbReference>
<reference evidence="11 12" key="1">
    <citation type="journal article" date="2016" name="Sci. Rep.">
        <title>Insights into Adaptations to a Near-Obligate Nematode Endoparasitic Lifestyle from the Finished Genome of Drechmeria coniospora.</title>
        <authorList>
            <person name="Zhang L."/>
            <person name="Zhou Z."/>
            <person name="Guo Q."/>
            <person name="Fokkens L."/>
            <person name="Miskei M."/>
            <person name="Pocsi I."/>
            <person name="Zhang W."/>
            <person name="Chen M."/>
            <person name="Wang L."/>
            <person name="Sun Y."/>
            <person name="Donzelli B.G."/>
            <person name="Gibson D.M."/>
            <person name="Nelson D.R."/>
            <person name="Luo J.G."/>
            <person name="Rep M."/>
            <person name="Liu H."/>
            <person name="Yang S."/>
            <person name="Wang J."/>
            <person name="Krasnoff S.B."/>
            <person name="Xu Y."/>
            <person name="Molnar I."/>
            <person name="Lin M."/>
        </authorList>
    </citation>
    <scope>NUCLEOTIDE SEQUENCE [LARGE SCALE GENOMIC DNA]</scope>
    <source>
        <strain evidence="11 12">ARSEF 6962</strain>
    </source>
</reference>